<dbReference type="Proteomes" id="UP000243459">
    <property type="component" value="Chromosome 4"/>
</dbReference>
<feature type="region of interest" description="Disordered" evidence="1">
    <location>
        <begin position="105"/>
        <end position="171"/>
    </location>
</feature>
<accession>A0A5P1F4H7</accession>
<dbReference type="Gramene" id="ONK71689">
    <property type="protein sequence ID" value="ONK71689"/>
    <property type="gene ID" value="A4U43_C04F11330"/>
</dbReference>
<reference evidence="3" key="1">
    <citation type="journal article" date="2017" name="Nat. Commun.">
        <title>The asparagus genome sheds light on the origin and evolution of a young Y chromosome.</title>
        <authorList>
            <person name="Harkess A."/>
            <person name="Zhou J."/>
            <person name="Xu C."/>
            <person name="Bowers J.E."/>
            <person name="Van der Hulst R."/>
            <person name="Ayyampalayam S."/>
            <person name="Mercati F."/>
            <person name="Riccardi P."/>
            <person name="McKain M.R."/>
            <person name="Kakrana A."/>
            <person name="Tang H."/>
            <person name="Ray J."/>
            <person name="Groenendijk J."/>
            <person name="Arikit S."/>
            <person name="Mathioni S.M."/>
            <person name="Nakano M."/>
            <person name="Shan H."/>
            <person name="Telgmann-Rauber A."/>
            <person name="Kanno A."/>
            <person name="Yue Z."/>
            <person name="Chen H."/>
            <person name="Li W."/>
            <person name="Chen Y."/>
            <person name="Xu X."/>
            <person name="Zhang Y."/>
            <person name="Luo S."/>
            <person name="Chen H."/>
            <person name="Gao J."/>
            <person name="Mao Z."/>
            <person name="Pires J.C."/>
            <person name="Luo M."/>
            <person name="Kudrna D."/>
            <person name="Wing R.A."/>
            <person name="Meyers B.C."/>
            <person name="Yi K."/>
            <person name="Kong H."/>
            <person name="Lavrijsen P."/>
            <person name="Sunseri F."/>
            <person name="Falavigna A."/>
            <person name="Ye Y."/>
            <person name="Leebens-Mack J.H."/>
            <person name="Chen G."/>
        </authorList>
    </citation>
    <scope>NUCLEOTIDE SEQUENCE [LARGE SCALE GENOMIC DNA]</scope>
    <source>
        <strain evidence="3">cv. DH0086</strain>
    </source>
</reference>
<organism evidence="2 3">
    <name type="scientific">Asparagus officinalis</name>
    <name type="common">Garden asparagus</name>
    <dbReference type="NCBI Taxonomy" id="4686"/>
    <lineage>
        <taxon>Eukaryota</taxon>
        <taxon>Viridiplantae</taxon>
        <taxon>Streptophyta</taxon>
        <taxon>Embryophyta</taxon>
        <taxon>Tracheophyta</taxon>
        <taxon>Spermatophyta</taxon>
        <taxon>Magnoliopsida</taxon>
        <taxon>Liliopsida</taxon>
        <taxon>Asparagales</taxon>
        <taxon>Asparagaceae</taxon>
        <taxon>Asparagoideae</taxon>
        <taxon>Asparagus</taxon>
    </lineage>
</organism>
<evidence type="ECO:0000313" key="3">
    <source>
        <dbReference type="Proteomes" id="UP000243459"/>
    </source>
</evidence>
<feature type="region of interest" description="Disordered" evidence="1">
    <location>
        <begin position="62"/>
        <end position="89"/>
    </location>
</feature>
<protein>
    <submittedName>
        <fullName evidence="2">Uncharacterized protein</fullName>
    </submittedName>
</protein>
<name>A0A5P1F4H7_ASPOF</name>
<keyword evidence="3" id="KW-1185">Reference proteome</keyword>
<dbReference type="EMBL" id="CM007384">
    <property type="protein sequence ID" value="ONK71689.1"/>
    <property type="molecule type" value="Genomic_DNA"/>
</dbReference>
<gene>
    <name evidence="2" type="ORF">A4U43_C04F11330</name>
</gene>
<feature type="compositionally biased region" description="Polar residues" evidence="1">
    <location>
        <begin position="105"/>
        <end position="132"/>
    </location>
</feature>
<evidence type="ECO:0000313" key="2">
    <source>
        <dbReference type="EMBL" id="ONK71689.1"/>
    </source>
</evidence>
<feature type="compositionally biased region" description="Acidic residues" evidence="1">
    <location>
        <begin position="134"/>
        <end position="171"/>
    </location>
</feature>
<dbReference type="AlphaFoldDB" id="A0A5P1F4H7"/>
<evidence type="ECO:0000256" key="1">
    <source>
        <dbReference type="SAM" id="MobiDB-lite"/>
    </source>
</evidence>
<proteinExistence type="predicted"/>
<sequence>MGDVFYKIPGKSHAQGIRPIVIDQDILDMVASLGPSKRIFVYVSHRVDQYEGDSDVAIESGVQKEDDDAQHSHVGNSNEQPKENPTVIENPTTTTYEFQNCAPLNTKNQNDPPFNMETQNSPPIDDNCSANVENDGDGCVDENAENEADDDGSNFEVSEGDNDDGDDEFEANDLESKITNEIKKIKELPMHMVLII</sequence>